<sequence length="59" mass="6771">MGELKTTEPAVDVFEEKLRKLIKRAKKQRGMLWPSVVARLELARADVRSMIKVYDSGPK</sequence>
<name>A0A1M5KI99_9BRAD</name>
<accession>A0A1M5KI99</accession>
<organism evidence="1 2">
    <name type="scientific">Bradyrhizobium erythrophlei</name>
    <dbReference type="NCBI Taxonomy" id="1437360"/>
    <lineage>
        <taxon>Bacteria</taxon>
        <taxon>Pseudomonadati</taxon>
        <taxon>Pseudomonadota</taxon>
        <taxon>Alphaproteobacteria</taxon>
        <taxon>Hyphomicrobiales</taxon>
        <taxon>Nitrobacteraceae</taxon>
        <taxon>Bradyrhizobium</taxon>
    </lineage>
</organism>
<dbReference type="Proteomes" id="UP000190675">
    <property type="component" value="Chromosome I"/>
</dbReference>
<gene>
    <name evidence="1" type="ORF">SAMN05444169_2879</name>
</gene>
<protein>
    <submittedName>
        <fullName evidence="1">Uncharacterized protein</fullName>
    </submittedName>
</protein>
<dbReference type="AlphaFoldDB" id="A0A1M5KI99"/>
<proteinExistence type="predicted"/>
<dbReference type="RefSeq" id="WP_079566537.1">
    <property type="nucleotide sequence ID" value="NZ_LT670818.1"/>
</dbReference>
<reference evidence="1 2" key="1">
    <citation type="submission" date="2016-11" db="EMBL/GenBank/DDBJ databases">
        <authorList>
            <person name="Jaros S."/>
            <person name="Januszkiewicz K."/>
            <person name="Wedrychowicz H."/>
        </authorList>
    </citation>
    <scope>NUCLEOTIDE SEQUENCE [LARGE SCALE GENOMIC DNA]</scope>
    <source>
        <strain evidence="1 2">GAS242</strain>
    </source>
</reference>
<evidence type="ECO:0000313" key="2">
    <source>
        <dbReference type="Proteomes" id="UP000190675"/>
    </source>
</evidence>
<evidence type="ECO:0000313" key="1">
    <source>
        <dbReference type="EMBL" id="SHG52491.1"/>
    </source>
</evidence>
<dbReference type="EMBL" id="LT670818">
    <property type="protein sequence ID" value="SHG52491.1"/>
    <property type="molecule type" value="Genomic_DNA"/>
</dbReference>